<dbReference type="AlphaFoldDB" id="A0AAE9FIT0"/>
<proteinExistence type="predicted"/>
<protein>
    <submittedName>
        <fullName evidence="2">Uncharacterized protein</fullName>
    </submittedName>
</protein>
<dbReference type="Proteomes" id="UP000829354">
    <property type="component" value="Chromosome X"/>
</dbReference>
<evidence type="ECO:0000313" key="3">
    <source>
        <dbReference type="Proteomes" id="UP000829354"/>
    </source>
</evidence>
<gene>
    <name evidence="2" type="ORF">L5515_018712</name>
</gene>
<feature type="compositionally biased region" description="Polar residues" evidence="1">
    <location>
        <begin position="107"/>
        <end position="117"/>
    </location>
</feature>
<keyword evidence="3" id="KW-1185">Reference proteome</keyword>
<name>A0AAE9FIT0_CAEBR</name>
<feature type="region of interest" description="Disordered" evidence="1">
    <location>
        <begin position="92"/>
        <end position="117"/>
    </location>
</feature>
<reference evidence="2 3" key="1">
    <citation type="submission" date="2022-04" db="EMBL/GenBank/DDBJ databases">
        <title>Chromosome-level reference genomes for two strains of Caenorhabditis briggsae: an improved platform for comparative genomics.</title>
        <authorList>
            <person name="Stevens L."/>
            <person name="Andersen E."/>
        </authorList>
    </citation>
    <scope>NUCLEOTIDE SEQUENCE [LARGE SCALE GENOMIC DNA]</scope>
    <source>
        <strain evidence="2">VX34</strain>
        <tissue evidence="2">Whole-organism</tissue>
    </source>
</reference>
<evidence type="ECO:0000256" key="1">
    <source>
        <dbReference type="SAM" id="MobiDB-lite"/>
    </source>
</evidence>
<sequence>MSPSPQTISSKSSDVFKKTMHSKYVLEISSWFSDFSEDKSIHPTSRLRLSELVRMARRRKRNRKFRDDKNFRKGVLHDSVVKKVCRREEEVRDDNGDSRCLRIQRSPAKQQKTNTTDSYEPLDIESFCQRLDAKML</sequence>
<dbReference type="EMBL" id="CP092625">
    <property type="protein sequence ID" value="UMM43107.1"/>
    <property type="molecule type" value="Genomic_DNA"/>
</dbReference>
<evidence type="ECO:0000313" key="2">
    <source>
        <dbReference type="EMBL" id="UMM43107.1"/>
    </source>
</evidence>
<accession>A0AAE9FIT0</accession>
<organism evidence="2 3">
    <name type="scientific">Caenorhabditis briggsae</name>
    <dbReference type="NCBI Taxonomy" id="6238"/>
    <lineage>
        <taxon>Eukaryota</taxon>
        <taxon>Metazoa</taxon>
        <taxon>Ecdysozoa</taxon>
        <taxon>Nematoda</taxon>
        <taxon>Chromadorea</taxon>
        <taxon>Rhabditida</taxon>
        <taxon>Rhabditina</taxon>
        <taxon>Rhabditomorpha</taxon>
        <taxon>Rhabditoidea</taxon>
        <taxon>Rhabditidae</taxon>
        <taxon>Peloderinae</taxon>
        <taxon>Caenorhabditis</taxon>
    </lineage>
</organism>